<dbReference type="Proteomes" id="UP001500603">
    <property type="component" value="Unassembled WGS sequence"/>
</dbReference>
<evidence type="ECO:0000313" key="1">
    <source>
        <dbReference type="EMBL" id="GAA5066909.1"/>
    </source>
</evidence>
<name>A0ABP9KZG8_9NOCA</name>
<dbReference type="RefSeq" id="WP_345499136.1">
    <property type="nucleotide sequence ID" value="NZ_BAABJM010000007.1"/>
</dbReference>
<protein>
    <submittedName>
        <fullName evidence="1">Uncharacterized protein</fullName>
    </submittedName>
</protein>
<organism evidence="1 2">
    <name type="scientific">Nocardia callitridis</name>
    <dbReference type="NCBI Taxonomy" id="648753"/>
    <lineage>
        <taxon>Bacteria</taxon>
        <taxon>Bacillati</taxon>
        <taxon>Actinomycetota</taxon>
        <taxon>Actinomycetes</taxon>
        <taxon>Mycobacteriales</taxon>
        <taxon>Nocardiaceae</taxon>
        <taxon>Nocardia</taxon>
    </lineage>
</organism>
<keyword evidence="2" id="KW-1185">Reference proteome</keyword>
<evidence type="ECO:0000313" key="2">
    <source>
        <dbReference type="Proteomes" id="UP001500603"/>
    </source>
</evidence>
<reference evidence="2" key="1">
    <citation type="journal article" date="2019" name="Int. J. Syst. Evol. Microbiol.">
        <title>The Global Catalogue of Microorganisms (GCM) 10K type strain sequencing project: providing services to taxonomists for standard genome sequencing and annotation.</title>
        <authorList>
            <consortium name="The Broad Institute Genomics Platform"/>
            <consortium name="The Broad Institute Genome Sequencing Center for Infectious Disease"/>
            <person name="Wu L."/>
            <person name="Ma J."/>
        </authorList>
    </citation>
    <scope>NUCLEOTIDE SEQUENCE [LARGE SCALE GENOMIC DNA]</scope>
    <source>
        <strain evidence="2">JCM 18298</strain>
    </source>
</reference>
<proteinExistence type="predicted"/>
<dbReference type="EMBL" id="BAABJM010000007">
    <property type="protein sequence ID" value="GAA5066909.1"/>
    <property type="molecule type" value="Genomic_DNA"/>
</dbReference>
<gene>
    <name evidence="1" type="ORF">GCM10023318_55570</name>
</gene>
<accession>A0ABP9KZG8</accession>
<comment type="caution">
    <text evidence="1">The sequence shown here is derived from an EMBL/GenBank/DDBJ whole genome shotgun (WGS) entry which is preliminary data.</text>
</comment>
<sequence length="112" mass="12973">MQIAILECTRRHGVTDDEIRAVLSYPVFRIRIAPRQEGSDPYLFIGSYDEDEPLIEVIADLADPDKWIAFHAMMLRPATIQNLRLEMGLELVVNELDLDNIVRQRPERRKGL</sequence>